<feature type="domain" description="ABC transmembrane type-1" evidence="11">
    <location>
        <begin position="41"/>
        <end position="326"/>
    </location>
</feature>
<keyword evidence="5" id="KW-0547">Nucleotide-binding</keyword>
<organism evidence="12 13">
    <name type="scientific">Chitinophaga parva</name>
    <dbReference type="NCBI Taxonomy" id="2169414"/>
    <lineage>
        <taxon>Bacteria</taxon>
        <taxon>Pseudomonadati</taxon>
        <taxon>Bacteroidota</taxon>
        <taxon>Chitinophagia</taxon>
        <taxon>Chitinophagales</taxon>
        <taxon>Chitinophagaceae</taxon>
        <taxon>Chitinophaga</taxon>
    </lineage>
</organism>
<keyword evidence="8 9" id="KW-0472">Membrane</keyword>
<proteinExistence type="predicted"/>
<evidence type="ECO:0000256" key="6">
    <source>
        <dbReference type="ARBA" id="ARBA00022840"/>
    </source>
</evidence>
<gene>
    <name evidence="12" type="ORF">DCC81_16845</name>
</gene>
<evidence type="ECO:0000259" key="11">
    <source>
        <dbReference type="PROSITE" id="PS50929"/>
    </source>
</evidence>
<evidence type="ECO:0000256" key="8">
    <source>
        <dbReference type="ARBA" id="ARBA00023136"/>
    </source>
</evidence>
<name>A0A2T7BI03_9BACT</name>
<evidence type="ECO:0000256" key="4">
    <source>
        <dbReference type="ARBA" id="ARBA00022692"/>
    </source>
</evidence>
<dbReference type="AlphaFoldDB" id="A0A2T7BI03"/>
<protein>
    <submittedName>
        <fullName evidence="12">Multidrug ABC transporter</fullName>
    </submittedName>
</protein>
<feature type="transmembrane region" description="Helical" evidence="9">
    <location>
        <begin position="76"/>
        <end position="95"/>
    </location>
</feature>
<accession>A0A2T7BI03</accession>
<dbReference type="Gene3D" id="1.20.1560.10">
    <property type="entry name" value="ABC transporter type 1, transmembrane domain"/>
    <property type="match status" value="1"/>
</dbReference>
<evidence type="ECO:0000256" key="7">
    <source>
        <dbReference type="ARBA" id="ARBA00022989"/>
    </source>
</evidence>
<dbReference type="RefSeq" id="WP_108687755.1">
    <property type="nucleotide sequence ID" value="NZ_QCYK01000002.1"/>
</dbReference>
<dbReference type="PROSITE" id="PS50893">
    <property type="entry name" value="ABC_TRANSPORTER_2"/>
    <property type="match status" value="1"/>
</dbReference>
<dbReference type="CDD" id="cd18547">
    <property type="entry name" value="ABC_6TM_Tm288_like"/>
    <property type="match status" value="1"/>
</dbReference>
<dbReference type="InterPro" id="IPR003593">
    <property type="entry name" value="AAA+_ATPase"/>
</dbReference>
<dbReference type="PANTHER" id="PTHR43394">
    <property type="entry name" value="ATP-DEPENDENT PERMEASE MDL1, MITOCHONDRIAL"/>
    <property type="match status" value="1"/>
</dbReference>
<dbReference type="InterPro" id="IPR003439">
    <property type="entry name" value="ABC_transporter-like_ATP-bd"/>
</dbReference>
<dbReference type="InterPro" id="IPR036640">
    <property type="entry name" value="ABC1_TM_sf"/>
</dbReference>
<dbReference type="GO" id="GO:0005886">
    <property type="term" value="C:plasma membrane"/>
    <property type="evidence" value="ECO:0007669"/>
    <property type="project" value="UniProtKB-SubCell"/>
</dbReference>
<evidence type="ECO:0000256" key="1">
    <source>
        <dbReference type="ARBA" id="ARBA00004651"/>
    </source>
</evidence>
<evidence type="ECO:0000313" key="13">
    <source>
        <dbReference type="Proteomes" id="UP000244450"/>
    </source>
</evidence>
<dbReference type="Proteomes" id="UP000244450">
    <property type="component" value="Unassembled WGS sequence"/>
</dbReference>
<feature type="transmembrane region" description="Helical" evidence="9">
    <location>
        <begin position="178"/>
        <end position="198"/>
    </location>
</feature>
<dbReference type="SMART" id="SM00382">
    <property type="entry name" value="AAA"/>
    <property type="match status" value="1"/>
</dbReference>
<dbReference type="InterPro" id="IPR027417">
    <property type="entry name" value="P-loop_NTPase"/>
</dbReference>
<feature type="domain" description="ABC transporter" evidence="10">
    <location>
        <begin position="364"/>
        <end position="599"/>
    </location>
</feature>
<evidence type="ECO:0000256" key="2">
    <source>
        <dbReference type="ARBA" id="ARBA00022448"/>
    </source>
</evidence>
<dbReference type="SUPFAM" id="SSF90123">
    <property type="entry name" value="ABC transporter transmembrane region"/>
    <property type="match status" value="1"/>
</dbReference>
<dbReference type="PROSITE" id="PS50929">
    <property type="entry name" value="ABC_TM1F"/>
    <property type="match status" value="1"/>
</dbReference>
<feature type="transmembrane region" description="Helical" evidence="9">
    <location>
        <begin position="36"/>
        <end position="56"/>
    </location>
</feature>
<dbReference type="Pfam" id="PF00664">
    <property type="entry name" value="ABC_membrane"/>
    <property type="match status" value="1"/>
</dbReference>
<dbReference type="GO" id="GO:0005524">
    <property type="term" value="F:ATP binding"/>
    <property type="evidence" value="ECO:0007669"/>
    <property type="project" value="UniProtKB-KW"/>
</dbReference>
<keyword evidence="13" id="KW-1185">Reference proteome</keyword>
<feature type="transmembrane region" description="Helical" evidence="9">
    <location>
        <begin position="290"/>
        <end position="308"/>
    </location>
</feature>
<keyword evidence="3" id="KW-1003">Cell membrane</keyword>
<dbReference type="PANTHER" id="PTHR43394:SF1">
    <property type="entry name" value="ATP-BINDING CASSETTE SUB-FAMILY B MEMBER 10, MITOCHONDRIAL"/>
    <property type="match status" value="1"/>
</dbReference>
<dbReference type="Pfam" id="PF00005">
    <property type="entry name" value="ABC_tran"/>
    <property type="match status" value="1"/>
</dbReference>
<sequence>MNYNLNELLAQRDKKTGARKALREFVALMGEEKRNLLIAQVFILLNTGLNLVGPLLVGMAVDKYVSTKDLAGLSRIGLLLLAVYGCAFITAYLQTKKMGGVGQRMLFTLRNAVFIKLQDLPVAFFNQNKAGDLISRINNDTDKVNQFFSQSLMQFIGSIFTMLGAGIFLLSLNLKLGVAALLPALALLIFTRVISPWLKARNARSLKSSGALSGEIQESLNNFKVIIAFNRRDYFRKRFQEANEDNYKTSVDAGIANNLFLPVSTFFSALAQLVVVAYGIYMILHHEQAIGSHETFTIGLLVAYLAYVQNFYNPVRQLAALWANFQVAQAGWDRIAQILSLQSNLVVEEERTTNGNGQTKHPLLEFKNVSFGYPDGKTVLHDINFRLEPGKTYALVGPTGGGKTTTASLIARLYDPTQGAVLLDGKDIRTYQPSERARKIGFILQEPFLFSGTVRDNLLYGNEALRHYTPEQLTEVMKDANLESLLARFENGLETDIQPNGEGVSLGQKQLIAFMRAVLRNPSLLILDEATANIDTVTEQLLEDILHKLPASTTRVIIAHRLNTIESADEIFFVNGGAVTRAGSMQDAVDMLLHQKRSS</sequence>
<evidence type="ECO:0000313" key="12">
    <source>
        <dbReference type="EMBL" id="PUZ25916.1"/>
    </source>
</evidence>
<keyword evidence="7 9" id="KW-1133">Transmembrane helix</keyword>
<feature type="transmembrane region" description="Helical" evidence="9">
    <location>
        <begin position="259"/>
        <end position="284"/>
    </location>
</feature>
<comment type="caution">
    <text evidence="12">The sequence shown here is derived from an EMBL/GenBank/DDBJ whole genome shotgun (WGS) entry which is preliminary data.</text>
</comment>
<dbReference type="EMBL" id="QCYK01000002">
    <property type="protein sequence ID" value="PUZ25916.1"/>
    <property type="molecule type" value="Genomic_DNA"/>
</dbReference>
<keyword evidence="6" id="KW-0067">ATP-binding</keyword>
<dbReference type="GO" id="GO:0015421">
    <property type="term" value="F:ABC-type oligopeptide transporter activity"/>
    <property type="evidence" value="ECO:0007669"/>
    <property type="project" value="TreeGrafter"/>
</dbReference>
<evidence type="ECO:0000256" key="3">
    <source>
        <dbReference type="ARBA" id="ARBA00022475"/>
    </source>
</evidence>
<dbReference type="FunFam" id="3.40.50.300:FF:000854">
    <property type="entry name" value="Multidrug ABC transporter ATP-binding protein"/>
    <property type="match status" value="1"/>
</dbReference>
<feature type="transmembrane region" description="Helical" evidence="9">
    <location>
        <begin position="152"/>
        <end position="172"/>
    </location>
</feature>
<dbReference type="GO" id="GO:0016887">
    <property type="term" value="F:ATP hydrolysis activity"/>
    <property type="evidence" value="ECO:0007669"/>
    <property type="project" value="InterPro"/>
</dbReference>
<dbReference type="OrthoDB" id="9760358at2"/>
<keyword evidence="2" id="KW-0813">Transport</keyword>
<evidence type="ECO:0000256" key="9">
    <source>
        <dbReference type="SAM" id="Phobius"/>
    </source>
</evidence>
<comment type="subcellular location">
    <subcellularLocation>
        <location evidence="1">Cell membrane</location>
        <topology evidence="1">Multi-pass membrane protein</topology>
    </subcellularLocation>
</comment>
<dbReference type="Gene3D" id="3.40.50.300">
    <property type="entry name" value="P-loop containing nucleotide triphosphate hydrolases"/>
    <property type="match status" value="1"/>
</dbReference>
<keyword evidence="4 9" id="KW-0812">Transmembrane</keyword>
<dbReference type="InterPro" id="IPR039421">
    <property type="entry name" value="Type_1_exporter"/>
</dbReference>
<reference evidence="12 13" key="1">
    <citation type="submission" date="2018-04" db="EMBL/GenBank/DDBJ databases">
        <title>Chitinophaga fuyangensis sp. nov., isolated from soil in a chemical factory.</title>
        <authorList>
            <person name="Chen K."/>
        </authorList>
    </citation>
    <scope>NUCLEOTIDE SEQUENCE [LARGE SCALE GENOMIC DNA]</scope>
    <source>
        <strain evidence="12 13">LY-1</strain>
    </source>
</reference>
<evidence type="ECO:0000259" key="10">
    <source>
        <dbReference type="PROSITE" id="PS50893"/>
    </source>
</evidence>
<dbReference type="SUPFAM" id="SSF52540">
    <property type="entry name" value="P-loop containing nucleoside triphosphate hydrolases"/>
    <property type="match status" value="1"/>
</dbReference>
<evidence type="ECO:0000256" key="5">
    <source>
        <dbReference type="ARBA" id="ARBA00022741"/>
    </source>
</evidence>
<dbReference type="InterPro" id="IPR011527">
    <property type="entry name" value="ABC1_TM_dom"/>
</dbReference>